<feature type="transmembrane region" description="Helical" evidence="7">
    <location>
        <begin position="143"/>
        <end position="163"/>
    </location>
</feature>
<evidence type="ECO:0000256" key="4">
    <source>
        <dbReference type="ARBA" id="ARBA00022692"/>
    </source>
</evidence>
<proteinExistence type="inferred from homology"/>
<dbReference type="Proteomes" id="UP001357223">
    <property type="component" value="Chromosome"/>
</dbReference>
<keyword evidence="5 7" id="KW-1133">Transmembrane helix</keyword>
<keyword evidence="3" id="KW-1003">Cell membrane</keyword>
<dbReference type="RefSeq" id="WP_338449825.1">
    <property type="nucleotide sequence ID" value="NZ_CP137640.1"/>
</dbReference>
<dbReference type="GO" id="GO:0016746">
    <property type="term" value="F:acyltransferase activity"/>
    <property type="evidence" value="ECO:0007669"/>
    <property type="project" value="UniProtKB-KW"/>
</dbReference>
<dbReference type="Pfam" id="PF01757">
    <property type="entry name" value="Acyl_transf_3"/>
    <property type="match status" value="1"/>
</dbReference>
<protein>
    <submittedName>
        <fullName evidence="9">Acyltransferase family protein</fullName>
    </submittedName>
</protein>
<keyword evidence="10" id="KW-1185">Reference proteome</keyword>
<name>A0ABZ2CAX4_9BACI</name>
<evidence type="ECO:0000313" key="9">
    <source>
        <dbReference type="EMBL" id="WVX80895.1"/>
    </source>
</evidence>
<comment type="subcellular location">
    <subcellularLocation>
        <location evidence="1">Cell membrane</location>
        <topology evidence="1">Multi-pass membrane protein</topology>
    </subcellularLocation>
</comment>
<evidence type="ECO:0000256" key="6">
    <source>
        <dbReference type="ARBA" id="ARBA00023136"/>
    </source>
</evidence>
<evidence type="ECO:0000313" key="10">
    <source>
        <dbReference type="Proteomes" id="UP001357223"/>
    </source>
</evidence>
<feature type="transmembrane region" description="Helical" evidence="7">
    <location>
        <begin position="39"/>
        <end position="59"/>
    </location>
</feature>
<feature type="transmembrane region" description="Helical" evidence="7">
    <location>
        <begin position="249"/>
        <end position="265"/>
    </location>
</feature>
<keyword evidence="4 7" id="KW-0812">Transmembrane</keyword>
<sequence length="363" mass="42481">MYIACVGIVLMHALSSSLMFFDNTSNLFEFFADFIRLSLMFGTPAFIFISEFVIAYSYPRNTPKGFILKRMRYIFIPYVCIGILYTWLDTMSYDINFKGFLVEVFLKIVLGSFHGYFILVIFQFYLLHMFFIKKIVNKFNPNIVIITSIIVNILYLGFFNFIVPEIKPFLNNFISDFYLGKLNILPFFAWVGYFTVAYYCGSRYLEFLSFVKCFSKKYIALFFILSLSTLQFLYHVKLLEVMSSKRIDVFFYTFSVILCLFYLATKIRKTPKVIEIISQYSFGIYLLHPFFQKITEQVLNLYTPEINITSFTIILFVVGIGLSMITTLIFNQFKIGKYIVGQVGRGISNDRNVMSSKNFSIQK</sequence>
<gene>
    <name evidence="9" type="ORF">R4Z09_27375</name>
</gene>
<keyword evidence="9" id="KW-0012">Acyltransferase</keyword>
<organism evidence="9 10">
    <name type="scientific">Niallia oryzisoli</name>
    <dbReference type="NCBI Taxonomy" id="1737571"/>
    <lineage>
        <taxon>Bacteria</taxon>
        <taxon>Bacillati</taxon>
        <taxon>Bacillota</taxon>
        <taxon>Bacilli</taxon>
        <taxon>Bacillales</taxon>
        <taxon>Bacillaceae</taxon>
        <taxon>Niallia</taxon>
    </lineage>
</organism>
<feature type="transmembrane region" description="Helical" evidence="7">
    <location>
        <begin position="218"/>
        <end position="237"/>
    </location>
</feature>
<feature type="transmembrane region" description="Helical" evidence="7">
    <location>
        <begin position="71"/>
        <end position="88"/>
    </location>
</feature>
<evidence type="ECO:0000256" key="5">
    <source>
        <dbReference type="ARBA" id="ARBA00022989"/>
    </source>
</evidence>
<evidence type="ECO:0000256" key="2">
    <source>
        <dbReference type="ARBA" id="ARBA00007400"/>
    </source>
</evidence>
<feature type="transmembrane region" description="Helical" evidence="7">
    <location>
        <begin position="108"/>
        <end position="131"/>
    </location>
</feature>
<feature type="domain" description="Acyltransferase 3" evidence="8">
    <location>
        <begin position="3"/>
        <end position="327"/>
    </location>
</feature>
<dbReference type="EMBL" id="CP137640">
    <property type="protein sequence ID" value="WVX80895.1"/>
    <property type="molecule type" value="Genomic_DNA"/>
</dbReference>
<accession>A0ABZ2CAX4</accession>
<keyword evidence="9" id="KW-0808">Transferase</keyword>
<evidence type="ECO:0000256" key="3">
    <source>
        <dbReference type="ARBA" id="ARBA00022475"/>
    </source>
</evidence>
<evidence type="ECO:0000256" key="7">
    <source>
        <dbReference type="SAM" id="Phobius"/>
    </source>
</evidence>
<feature type="transmembrane region" description="Helical" evidence="7">
    <location>
        <begin position="311"/>
        <end position="330"/>
    </location>
</feature>
<evidence type="ECO:0000256" key="1">
    <source>
        <dbReference type="ARBA" id="ARBA00004651"/>
    </source>
</evidence>
<keyword evidence="6 7" id="KW-0472">Membrane</keyword>
<reference evidence="9 10" key="1">
    <citation type="submission" date="2023-10" db="EMBL/GenBank/DDBJ databases">
        <title>Niallia locisalis sp.nov. isolated from a salt pond sample.</title>
        <authorList>
            <person name="Li X.-J."/>
            <person name="Dong L."/>
        </authorList>
    </citation>
    <scope>NUCLEOTIDE SEQUENCE [LARGE SCALE GENOMIC DNA]</scope>
    <source>
        <strain evidence="9 10">DSM 29761</strain>
    </source>
</reference>
<dbReference type="PANTHER" id="PTHR40074">
    <property type="entry name" value="O-ACETYLTRANSFERASE WECH"/>
    <property type="match status" value="1"/>
</dbReference>
<dbReference type="InterPro" id="IPR002656">
    <property type="entry name" value="Acyl_transf_3_dom"/>
</dbReference>
<feature type="transmembrane region" description="Helical" evidence="7">
    <location>
        <begin position="183"/>
        <end position="206"/>
    </location>
</feature>
<evidence type="ECO:0000259" key="8">
    <source>
        <dbReference type="Pfam" id="PF01757"/>
    </source>
</evidence>
<dbReference type="PANTHER" id="PTHR40074:SF2">
    <property type="entry name" value="O-ACETYLTRANSFERASE WECH"/>
    <property type="match status" value="1"/>
</dbReference>
<comment type="similarity">
    <text evidence="2">Belongs to the acyltransferase 3 family.</text>
</comment>